<comment type="caution">
    <text evidence="1">The sequence shown here is derived from an EMBL/GenBank/DDBJ whole genome shotgun (WGS) entry which is preliminary data.</text>
</comment>
<dbReference type="Proteomes" id="UP000572528">
    <property type="component" value="Unassembled WGS sequence"/>
</dbReference>
<protein>
    <submittedName>
        <fullName evidence="1">IS5/IS1182 family transposase</fullName>
    </submittedName>
</protein>
<evidence type="ECO:0000313" key="2">
    <source>
        <dbReference type="Proteomes" id="UP000572528"/>
    </source>
</evidence>
<evidence type="ECO:0000313" key="1">
    <source>
        <dbReference type="EMBL" id="NYS68649.1"/>
    </source>
</evidence>
<dbReference type="AlphaFoldDB" id="A0A853EH87"/>
<dbReference type="EMBL" id="JACBXV010000029">
    <property type="protein sequence ID" value="NYS68649.1"/>
    <property type="molecule type" value="Genomic_DNA"/>
</dbReference>
<gene>
    <name evidence="1" type="ORF">HZZ05_03805</name>
</gene>
<organism evidence="1 2">
    <name type="scientific">Actinomyces bowdenii</name>
    <dbReference type="NCBI Taxonomy" id="131109"/>
    <lineage>
        <taxon>Bacteria</taxon>
        <taxon>Bacillati</taxon>
        <taxon>Actinomycetota</taxon>
        <taxon>Actinomycetes</taxon>
        <taxon>Actinomycetales</taxon>
        <taxon>Actinomycetaceae</taxon>
        <taxon>Actinomyces</taxon>
    </lineage>
</organism>
<accession>A0A853EH87</accession>
<name>A0A853EH87_9ACTO</name>
<sequence>TRWRNYLITSLRAPAERANALLKSFKALRYVTISPHRITAITAAALVILTLHQPSR</sequence>
<feature type="non-terminal residue" evidence="1">
    <location>
        <position position="1"/>
    </location>
</feature>
<proteinExistence type="predicted"/>
<reference evidence="1 2" key="1">
    <citation type="submission" date="2020-07" db="EMBL/GenBank/DDBJ databases">
        <title>MOT database genomes.</title>
        <authorList>
            <person name="Joseph S."/>
            <person name="Aduse-Opoku J."/>
            <person name="Hashim A."/>
            <person name="Wade W."/>
            <person name="Curtis M."/>
        </authorList>
    </citation>
    <scope>NUCLEOTIDE SEQUENCE [LARGE SCALE GENOMIC DNA]</scope>
    <source>
        <strain evidence="1 2">WMus004</strain>
    </source>
</reference>